<dbReference type="Pfam" id="PF02390">
    <property type="entry name" value="Methyltransf_4"/>
    <property type="match status" value="1"/>
</dbReference>
<dbReference type="Gene3D" id="3.40.50.150">
    <property type="entry name" value="Vaccinia Virus protein VP39"/>
    <property type="match status" value="1"/>
</dbReference>
<proteinExistence type="predicted"/>
<sequence length="217" mass="23604">MRAALAGARPPRFLLARIRATRPSHRNAERLDAARCRAGGRDASSSSSSSKSLSTSTTTTASDARARPPDAVDDDDDDAPSSSSSALLRTRVRGKHLDRPWHLTYLRKRGVITAAQKRALRGDPWRLYGFEIVTHSGGAGPPPRLDLFRDVFPDATPRRDGDALITAKPPPVVLEIGFGLGDSLTRMCERHPERCFLGAEVHKPGVHTGPHTTAFAW</sequence>
<evidence type="ECO:0000256" key="7">
    <source>
        <dbReference type="SAM" id="MobiDB-lite"/>
    </source>
</evidence>
<gene>
    <name evidence="8" type="ORF">MICPUCDRAFT_43382</name>
</gene>
<feature type="compositionally biased region" description="Basic and acidic residues" evidence="7">
    <location>
        <begin position="26"/>
        <end position="35"/>
    </location>
</feature>
<keyword evidence="3" id="KW-0489">Methyltransferase</keyword>
<dbReference type="EC" id="2.1.1.33" evidence="2"/>
<dbReference type="OrthoDB" id="45565at2759"/>
<dbReference type="Proteomes" id="UP000001876">
    <property type="component" value="Unassembled WGS sequence"/>
</dbReference>
<dbReference type="GeneID" id="9689917"/>
<dbReference type="RefSeq" id="XP_003064476.1">
    <property type="nucleotide sequence ID" value="XM_003064430.1"/>
</dbReference>
<dbReference type="PROSITE" id="PS51625">
    <property type="entry name" value="SAM_MT_TRMB"/>
    <property type="match status" value="1"/>
</dbReference>
<name>C1N8N5_MICPC</name>
<dbReference type="KEGG" id="mpp:MICPUCDRAFT_43382"/>
<evidence type="ECO:0000256" key="2">
    <source>
        <dbReference type="ARBA" id="ARBA00011977"/>
    </source>
</evidence>
<protein>
    <recommendedName>
        <fullName evidence="2">tRNA (guanine(46)-N(7))-methyltransferase</fullName>
        <ecNumber evidence="2">2.1.1.33</ecNumber>
    </recommendedName>
</protein>
<reference evidence="8 9" key="1">
    <citation type="journal article" date="2009" name="Science">
        <title>Green evolution and dynamic adaptations revealed by genomes of the marine picoeukaryotes Micromonas.</title>
        <authorList>
            <person name="Worden A.Z."/>
            <person name="Lee J.H."/>
            <person name="Mock T."/>
            <person name="Rouze P."/>
            <person name="Simmons M.P."/>
            <person name="Aerts A.L."/>
            <person name="Allen A.E."/>
            <person name="Cuvelier M.L."/>
            <person name="Derelle E."/>
            <person name="Everett M.V."/>
            <person name="Foulon E."/>
            <person name="Grimwood J."/>
            <person name="Gundlach H."/>
            <person name="Henrissat B."/>
            <person name="Napoli C."/>
            <person name="McDonald S.M."/>
            <person name="Parker M.S."/>
            <person name="Rombauts S."/>
            <person name="Salamov A."/>
            <person name="Von Dassow P."/>
            <person name="Badger J.H."/>
            <person name="Coutinho P.M."/>
            <person name="Demir E."/>
            <person name="Dubchak I."/>
            <person name="Gentemann C."/>
            <person name="Eikrem W."/>
            <person name="Gready J.E."/>
            <person name="John U."/>
            <person name="Lanier W."/>
            <person name="Lindquist E.A."/>
            <person name="Lucas S."/>
            <person name="Mayer K.F."/>
            <person name="Moreau H."/>
            <person name="Not F."/>
            <person name="Otillar R."/>
            <person name="Panaud O."/>
            <person name="Pangilinan J."/>
            <person name="Paulsen I."/>
            <person name="Piegu B."/>
            <person name="Poliakov A."/>
            <person name="Robbens S."/>
            <person name="Schmutz J."/>
            <person name="Toulza E."/>
            <person name="Wyss T."/>
            <person name="Zelensky A."/>
            <person name="Zhou K."/>
            <person name="Armbrust E.V."/>
            <person name="Bhattacharya D."/>
            <person name="Goodenough U.W."/>
            <person name="Van de Peer Y."/>
            <person name="Grigoriev I.V."/>
        </authorList>
    </citation>
    <scope>NUCLEOTIDE SEQUENCE [LARGE SCALE GENOMIC DNA]</scope>
    <source>
        <strain evidence="8 9">CCMP1545</strain>
    </source>
</reference>
<dbReference type="GO" id="GO:0008176">
    <property type="term" value="F:tRNA (guanine(46)-N7)-methyltransferase activity"/>
    <property type="evidence" value="ECO:0007669"/>
    <property type="project" value="UniProtKB-EC"/>
</dbReference>
<accession>C1N8N5</accession>
<dbReference type="STRING" id="564608.C1N8N5"/>
<evidence type="ECO:0000313" key="9">
    <source>
        <dbReference type="Proteomes" id="UP000001876"/>
    </source>
</evidence>
<dbReference type="AlphaFoldDB" id="C1N8N5"/>
<keyword evidence="6" id="KW-0819">tRNA processing</keyword>
<feature type="compositionally biased region" description="Low complexity" evidence="7">
    <location>
        <begin position="41"/>
        <end position="63"/>
    </location>
</feature>
<comment type="catalytic activity">
    <reaction evidence="1">
        <text>guanosine(46) in tRNA + S-adenosyl-L-methionine = N(7)-methylguanosine(46) in tRNA + S-adenosyl-L-homocysteine</text>
        <dbReference type="Rhea" id="RHEA:42708"/>
        <dbReference type="Rhea" id="RHEA-COMP:10188"/>
        <dbReference type="Rhea" id="RHEA-COMP:10189"/>
        <dbReference type="ChEBI" id="CHEBI:57856"/>
        <dbReference type="ChEBI" id="CHEBI:59789"/>
        <dbReference type="ChEBI" id="CHEBI:74269"/>
        <dbReference type="ChEBI" id="CHEBI:74480"/>
        <dbReference type="EC" id="2.1.1.33"/>
    </reaction>
</comment>
<evidence type="ECO:0000256" key="1">
    <source>
        <dbReference type="ARBA" id="ARBA00000142"/>
    </source>
</evidence>
<evidence type="ECO:0000313" key="8">
    <source>
        <dbReference type="EMBL" id="EEH51381.1"/>
    </source>
</evidence>
<keyword evidence="4" id="KW-0808">Transferase</keyword>
<evidence type="ECO:0000256" key="6">
    <source>
        <dbReference type="ARBA" id="ARBA00022694"/>
    </source>
</evidence>
<evidence type="ECO:0000256" key="5">
    <source>
        <dbReference type="ARBA" id="ARBA00022691"/>
    </source>
</evidence>
<keyword evidence="9" id="KW-1185">Reference proteome</keyword>
<feature type="region of interest" description="Disordered" evidence="7">
    <location>
        <begin position="18"/>
        <end position="91"/>
    </location>
</feature>
<keyword evidence="5" id="KW-0949">S-adenosyl-L-methionine</keyword>
<dbReference type="InterPro" id="IPR003358">
    <property type="entry name" value="tRNA_(Gua-N-7)_MeTrfase_Trmb"/>
</dbReference>
<evidence type="ECO:0000256" key="4">
    <source>
        <dbReference type="ARBA" id="ARBA00022679"/>
    </source>
</evidence>
<dbReference type="EMBL" id="GG663751">
    <property type="protein sequence ID" value="EEH51381.1"/>
    <property type="molecule type" value="Genomic_DNA"/>
</dbReference>
<evidence type="ECO:0000256" key="3">
    <source>
        <dbReference type="ARBA" id="ARBA00022603"/>
    </source>
</evidence>
<organism evidence="9">
    <name type="scientific">Micromonas pusilla (strain CCMP1545)</name>
    <name type="common">Picoplanktonic green alga</name>
    <dbReference type="NCBI Taxonomy" id="564608"/>
    <lineage>
        <taxon>Eukaryota</taxon>
        <taxon>Viridiplantae</taxon>
        <taxon>Chlorophyta</taxon>
        <taxon>Mamiellophyceae</taxon>
        <taxon>Mamiellales</taxon>
        <taxon>Mamiellaceae</taxon>
        <taxon>Micromonas</taxon>
    </lineage>
</organism>
<dbReference type="InterPro" id="IPR029063">
    <property type="entry name" value="SAM-dependent_MTases_sf"/>
</dbReference>
<dbReference type="SUPFAM" id="SSF53335">
    <property type="entry name" value="S-adenosyl-L-methionine-dependent methyltransferases"/>
    <property type="match status" value="1"/>
</dbReference>